<comment type="similarity">
    <text evidence="1 5">Belongs to the peptidase S41A family.</text>
</comment>
<dbReference type="InterPro" id="IPR001478">
    <property type="entry name" value="PDZ"/>
</dbReference>
<dbReference type="GO" id="GO:0004175">
    <property type="term" value="F:endopeptidase activity"/>
    <property type="evidence" value="ECO:0007669"/>
    <property type="project" value="TreeGrafter"/>
</dbReference>
<dbReference type="GO" id="GO:0007165">
    <property type="term" value="P:signal transduction"/>
    <property type="evidence" value="ECO:0007669"/>
    <property type="project" value="TreeGrafter"/>
</dbReference>
<evidence type="ECO:0000259" key="7">
    <source>
        <dbReference type="PROSITE" id="PS50106"/>
    </source>
</evidence>
<dbReference type="NCBIfam" id="TIGR00225">
    <property type="entry name" value="prc"/>
    <property type="match status" value="1"/>
</dbReference>
<gene>
    <name evidence="8" type="ORF">EDD75_0215</name>
</gene>
<dbReference type="SUPFAM" id="SSF52096">
    <property type="entry name" value="ClpP/crotonase"/>
    <property type="match status" value="1"/>
</dbReference>
<dbReference type="CDD" id="cd06782">
    <property type="entry name" value="cpPDZ_CPP-like"/>
    <property type="match status" value="1"/>
</dbReference>
<dbReference type="PANTHER" id="PTHR32060:SF30">
    <property type="entry name" value="CARBOXY-TERMINAL PROCESSING PROTEASE CTPA"/>
    <property type="match status" value="1"/>
</dbReference>
<dbReference type="InterPro" id="IPR055210">
    <property type="entry name" value="CtpA/B_N"/>
</dbReference>
<dbReference type="InterPro" id="IPR004447">
    <property type="entry name" value="Peptidase_S41A"/>
</dbReference>
<dbReference type="CDD" id="cd07560">
    <property type="entry name" value="Peptidase_S41_CPP"/>
    <property type="match status" value="1"/>
</dbReference>
<dbReference type="AlphaFoldDB" id="A0A3N5BU46"/>
<dbReference type="FunFam" id="2.30.42.10:FF:000063">
    <property type="entry name" value="Peptidase, S41 family"/>
    <property type="match status" value="1"/>
</dbReference>
<evidence type="ECO:0000313" key="9">
    <source>
        <dbReference type="Proteomes" id="UP000282654"/>
    </source>
</evidence>
<keyword evidence="2 5" id="KW-0645">Protease</keyword>
<dbReference type="Gene3D" id="3.90.226.10">
    <property type="entry name" value="2-enoyl-CoA Hydratase, Chain A, domain 1"/>
    <property type="match status" value="1"/>
</dbReference>
<accession>A0A3N5BU46</accession>
<keyword evidence="6" id="KW-1133">Transmembrane helix</keyword>
<evidence type="ECO:0000313" key="8">
    <source>
        <dbReference type="EMBL" id="RPF49405.1"/>
    </source>
</evidence>
<dbReference type="GO" id="GO:0008236">
    <property type="term" value="F:serine-type peptidase activity"/>
    <property type="evidence" value="ECO:0007669"/>
    <property type="project" value="UniProtKB-KW"/>
</dbReference>
<evidence type="ECO:0000256" key="6">
    <source>
        <dbReference type="SAM" id="Phobius"/>
    </source>
</evidence>
<keyword evidence="3 5" id="KW-0378">Hydrolase</keyword>
<organism evidence="8 9">
    <name type="scientific">Thermodesulfitimonas autotrophica</name>
    <dbReference type="NCBI Taxonomy" id="1894989"/>
    <lineage>
        <taxon>Bacteria</taxon>
        <taxon>Bacillati</taxon>
        <taxon>Bacillota</taxon>
        <taxon>Clostridia</taxon>
        <taxon>Thermoanaerobacterales</taxon>
        <taxon>Thermoanaerobacteraceae</taxon>
        <taxon>Thermodesulfitimonas</taxon>
    </lineage>
</organism>
<evidence type="ECO:0000256" key="5">
    <source>
        <dbReference type="RuleBase" id="RU004404"/>
    </source>
</evidence>
<dbReference type="Pfam" id="PF03572">
    <property type="entry name" value="Peptidase_S41"/>
    <property type="match status" value="1"/>
</dbReference>
<dbReference type="GO" id="GO:0030288">
    <property type="term" value="C:outer membrane-bounded periplasmic space"/>
    <property type="evidence" value="ECO:0007669"/>
    <property type="project" value="TreeGrafter"/>
</dbReference>
<dbReference type="InterPro" id="IPR029045">
    <property type="entry name" value="ClpP/crotonase-like_dom_sf"/>
</dbReference>
<dbReference type="EMBL" id="RKRE01000001">
    <property type="protein sequence ID" value="RPF49405.1"/>
    <property type="molecule type" value="Genomic_DNA"/>
</dbReference>
<keyword evidence="9" id="KW-1185">Reference proteome</keyword>
<dbReference type="Pfam" id="PF22694">
    <property type="entry name" value="CtpB_N-like"/>
    <property type="match status" value="1"/>
</dbReference>
<dbReference type="Gene3D" id="3.30.750.44">
    <property type="match status" value="1"/>
</dbReference>
<dbReference type="PANTHER" id="PTHR32060">
    <property type="entry name" value="TAIL-SPECIFIC PROTEASE"/>
    <property type="match status" value="1"/>
</dbReference>
<sequence length="413" mass="44281">MVRHRMLLLVVFLSSGAAIYGIIGQVFAKTATGVEEVRLSRTGRFWLVTFLAVLLIVGCLVGAAVMALGYRQVENLLEVITIIRSDYLHEVSTRRLVEGAAKGIVGALGDPYSVYLEPETFKHLQEQIRGSFGGLGILVGMKDQRLTVIKPFPDTPAGRAGVKAGDVIVKIEDRQTQGLDLETAVSLMRGPVGTTVTLTLMRPGSGPLTLTLEREEITVPTVEGKLLPGGIGYLTISQFTERTPAEVHQVLGKLRAKGMRALILDLRDNPGGELQAAVRVADYFVPPGPVVYVDYRNDKDEVYSASGPRLGLPLVVLVNENSASAAEIVAAAIKETGSGKIVGTRTFGKGVVQSVYPLKNGAGLKLTTARYLTPRKHDINGKGVEPDVKVEQPANGEDRQLAAAQEILRGAGR</sequence>
<keyword evidence="4 5" id="KW-0720">Serine protease</keyword>
<dbReference type="InterPro" id="IPR005151">
    <property type="entry name" value="Tail-specific_protease"/>
</dbReference>
<proteinExistence type="inferred from homology"/>
<keyword evidence="6" id="KW-0812">Transmembrane</keyword>
<comment type="caution">
    <text evidence="8">The sequence shown here is derived from an EMBL/GenBank/DDBJ whole genome shotgun (WGS) entry which is preliminary data.</text>
</comment>
<dbReference type="Pfam" id="PF13180">
    <property type="entry name" value="PDZ_2"/>
    <property type="match status" value="1"/>
</dbReference>
<dbReference type="Proteomes" id="UP000282654">
    <property type="component" value="Unassembled WGS sequence"/>
</dbReference>
<feature type="domain" description="PDZ" evidence="7">
    <location>
        <begin position="121"/>
        <end position="189"/>
    </location>
</feature>
<dbReference type="GO" id="GO:0006508">
    <property type="term" value="P:proteolysis"/>
    <property type="evidence" value="ECO:0007669"/>
    <property type="project" value="UniProtKB-KW"/>
</dbReference>
<feature type="transmembrane region" description="Helical" evidence="6">
    <location>
        <begin position="44"/>
        <end position="68"/>
    </location>
</feature>
<reference evidence="8 9" key="1">
    <citation type="submission" date="2018-11" db="EMBL/GenBank/DDBJ databases">
        <title>Genomic Encyclopedia of Type Strains, Phase IV (KMG-IV): sequencing the most valuable type-strain genomes for metagenomic binning, comparative biology and taxonomic classification.</title>
        <authorList>
            <person name="Goeker M."/>
        </authorList>
    </citation>
    <scope>NUCLEOTIDE SEQUENCE [LARGE SCALE GENOMIC DNA]</scope>
    <source>
        <strain evidence="8 9">DSM 102936</strain>
    </source>
</reference>
<dbReference type="InterPro" id="IPR036034">
    <property type="entry name" value="PDZ_sf"/>
</dbReference>
<dbReference type="Gene3D" id="2.30.42.10">
    <property type="match status" value="1"/>
</dbReference>
<keyword evidence="6" id="KW-0472">Membrane</keyword>
<evidence type="ECO:0000256" key="4">
    <source>
        <dbReference type="ARBA" id="ARBA00022825"/>
    </source>
</evidence>
<dbReference type="SUPFAM" id="SSF50156">
    <property type="entry name" value="PDZ domain-like"/>
    <property type="match status" value="1"/>
</dbReference>
<name>A0A3N5BU46_9THEO</name>
<protein>
    <submittedName>
        <fullName evidence="8">S41A family C-terminal processing peptidase-3</fullName>
    </submittedName>
</protein>
<evidence type="ECO:0000256" key="3">
    <source>
        <dbReference type="ARBA" id="ARBA00022801"/>
    </source>
</evidence>
<dbReference type="SMART" id="SM00245">
    <property type="entry name" value="TSPc"/>
    <property type="match status" value="1"/>
</dbReference>
<evidence type="ECO:0000256" key="1">
    <source>
        <dbReference type="ARBA" id="ARBA00009179"/>
    </source>
</evidence>
<evidence type="ECO:0000256" key="2">
    <source>
        <dbReference type="ARBA" id="ARBA00022670"/>
    </source>
</evidence>
<dbReference type="PROSITE" id="PS50106">
    <property type="entry name" value="PDZ"/>
    <property type="match status" value="1"/>
</dbReference>
<dbReference type="SMART" id="SM00228">
    <property type="entry name" value="PDZ"/>
    <property type="match status" value="1"/>
</dbReference>